<dbReference type="AlphaFoldDB" id="A0AAN6RD24"/>
<sequence>MPYALFPPRSPNPRHPSKDPLPKYTTSDPAVAQVFHSYGWPVLHVSLSSLPPMEDMEKSWETIATDEVEEDEQVEEEDDHVENGDDGVDEEEDDDEEDDDEEDEEEVPSITRLGGLMELHFSGIALQRWMFDGEQVDEEVKEDLMWMAGWMTDRVVDLRYVGL</sequence>
<keyword evidence="3" id="KW-1185">Reference proteome</keyword>
<feature type="region of interest" description="Disordered" evidence="1">
    <location>
        <begin position="56"/>
        <end position="110"/>
    </location>
</feature>
<dbReference type="EMBL" id="WVTA01000013">
    <property type="protein sequence ID" value="KAK3202624.1"/>
    <property type="molecule type" value="Genomic_DNA"/>
</dbReference>
<feature type="compositionally biased region" description="Acidic residues" evidence="1">
    <location>
        <begin position="64"/>
        <end position="107"/>
    </location>
</feature>
<proteinExistence type="predicted"/>
<gene>
    <name evidence="2" type="ORF">GRF29_154g202537</name>
</gene>
<evidence type="ECO:0000313" key="2">
    <source>
        <dbReference type="EMBL" id="KAK3202624.1"/>
    </source>
</evidence>
<accession>A0AAN6RD24</accession>
<feature type="region of interest" description="Disordered" evidence="1">
    <location>
        <begin position="1"/>
        <end position="26"/>
    </location>
</feature>
<organism evidence="2 3">
    <name type="scientific">Pseudopithomyces chartarum</name>
    <dbReference type="NCBI Taxonomy" id="1892770"/>
    <lineage>
        <taxon>Eukaryota</taxon>
        <taxon>Fungi</taxon>
        <taxon>Dikarya</taxon>
        <taxon>Ascomycota</taxon>
        <taxon>Pezizomycotina</taxon>
        <taxon>Dothideomycetes</taxon>
        <taxon>Pleosporomycetidae</taxon>
        <taxon>Pleosporales</taxon>
        <taxon>Massarineae</taxon>
        <taxon>Didymosphaeriaceae</taxon>
        <taxon>Pseudopithomyces</taxon>
    </lineage>
</organism>
<dbReference type="Proteomes" id="UP001280581">
    <property type="component" value="Unassembled WGS sequence"/>
</dbReference>
<evidence type="ECO:0000313" key="3">
    <source>
        <dbReference type="Proteomes" id="UP001280581"/>
    </source>
</evidence>
<name>A0AAN6RD24_9PLEO</name>
<comment type="caution">
    <text evidence="2">The sequence shown here is derived from an EMBL/GenBank/DDBJ whole genome shotgun (WGS) entry which is preliminary data.</text>
</comment>
<protein>
    <submittedName>
        <fullName evidence="2">Uncharacterized protein</fullName>
    </submittedName>
</protein>
<reference evidence="2 3" key="1">
    <citation type="submission" date="2021-02" db="EMBL/GenBank/DDBJ databases">
        <title>Genome assembly of Pseudopithomyces chartarum.</title>
        <authorList>
            <person name="Jauregui R."/>
            <person name="Singh J."/>
            <person name="Voisey C."/>
        </authorList>
    </citation>
    <scope>NUCLEOTIDE SEQUENCE [LARGE SCALE GENOMIC DNA]</scope>
    <source>
        <strain evidence="2 3">AGR01</strain>
    </source>
</reference>
<evidence type="ECO:0000256" key="1">
    <source>
        <dbReference type="SAM" id="MobiDB-lite"/>
    </source>
</evidence>